<organism evidence="9 10">
    <name type="scientific">Tieghemostelium lacteum</name>
    <name type="common">Slime mold</name>
    <name type="synonym">Dictyostelium lacteum</name>
    <dbReference type="NCBI Taxonomy" id="361077"/>
    <lineage>
        <taxon>Eukaryota</taxon>
        <taxon>Amoebozoa</taxon>
        <taxon>Evosea</taxon>
        <taxon>Eumycetozoa</taxon>
        <taxon>Dictyostelia</taxon>
        <taxon>Dictyosteliales</taxon>
        <taxon>Raperosteliaceae</taxon>
        <taxon>Tieghemostelium</taxon>
    </lineage>
</organism>
<evidence type="ECO:0000256" key="5">
    <source>
        <dbReference type="ARBA" id="ARBA00022679"/>
    </source>
</evidence>
<keyword evidence="5 7" id="KW-0808">Transferase</keyword>
<keyword evidence="8" id="KW-1133">Transmembrane helix</keyword>
<evidence type="ECO:0000256" key="8">
    <source>
        <dbReference type="SAM" id="Phobius"/>
    </source>
</evidence>
<evidence type="ECO:0000256" key="6">
    <source>
        <dbReference type="ARBA" id="ARBA00022691"/>
    </source>
</evidence>
<comment type="similarity">
    <text evidence="2 7">Belongs to the methyltransferase superfamily. L-isoaspartyl/D-aspartyl protein methyltransferase family.</text>
</comment>
<keyword evidence="8" id="KW-0472">Membrane</keyword>
<keyword evidence="8" id="KW-0812">Transmembrane</keyword>
<feature type="transmembrane region" description="Helical" evidence="8">
    <location>
        <begin position="12"/>
        <end position="29"/>
    </location>
</feature>
<dbReference type="STRING" id="361077.A0A151ZCM8"/>
<evidence type="ECO:0000256" key="7">
    <source>
        <dbReference type="RuleBase" id="RU003802"/>
    </source>
</evidence>
<keyword evidence="4 7" id="KW-0489">Methyltransferase</keyword>
<sequence length="317" mass="35015">MTNDQIFSQSNLTYLLVTAIVGYSVYIIFGRTKKYPSNYVPSNQSDLIDFLHYHRRMVFNKRVIKTLKYVDRSKFLGENGKKDMKKYSDDPKPIGFNATISAPHMHAIGLDLLGDFLPVGGRALDIGSGSGYVSACLSHMVGPSGKVIGVEHIEELVEQSKLNIESLDPKLLENIEFTTGDGLIGYAEGGPYDVIYAGAAAPTLPIDLINQLKPNGRMVIPVGPENLFHELMVVTKDANSKITITSQGVVRFVPLTSKEKQMAVDHLPNVTKVHNIGGQKTLVRVDYFPAPDTANLKKIEEELNKKIQESSKNKIVQ</sequence>
<proteinExistence type="inferred from homology"/>
<keyword evidence="6 7" id="KW-0949">S-adenosyl-L-methionine</keyword>
<evidence type="ECO:0000256" key="4">
    <source>
        <dbReference type="ARBA" id="ARBA00022603"/>
    </source>
</evidence>
<evidence type="ECO:0000313" key="9">
    <source>
        <dbReference type="EMBL" id="KYQ91691.1"/>
    </source>
</evidence>
<dbReference type="InterPro" id="IPR029063">
    <property type="entry name" value="SAM-dependent_MTases_sf"/>
</dbReference>
<evidence type="ECO:0000256" key="1">
    <source>
        <dbReference type="ARBA" id="ARBA00004496"/>
    </source>
</evidence>
<dbReference type="AlphaFoldDB" id="A0A151ZCM8"/>
<comment type="subcellular location">
    <subcellularLocation>
        <location evidence="1">Cytoplasm</location>
    </subcellularLocation>
</comment>
<evidence type="ECO:0000256" key="2">
    <source>
        <dbReference type="ARBA" id="ARBA00005369"/>
    </source>
</evidence>
<dbReference type="FunCoup" id="A0A151ZCM8">
    <property type="interactions" value="314"/>
</dbReference>
<dbReference type="PANTHER" id="PTHR11579">
    <property type="entry name" value="PROTEIN-L-ISOASPARTATE O-METHYLTRANSFERASE"/>
    <property type="match status" value="1"/>
</dbReference>
<dbReference type="Gene3D" id="3.40.50.150">
    <property type="entry name" value="Vaccinia Virus protein VP39"/>
    <property type="match status" value="1"/>
</dbReference>
<dbReference type="CDD" id="cd02440">
    <property type="entry name" value="AdoMet_MTases"/>
    <property type="match status" value="1"/>
</dbReference>
<reference evidence="9 10" key="1">
    <citation type="submission" date="2015-12" db="EMBL/GenBank/DDBJ databases">
        <title>Dictyostelia acquired genes for synthesis and detection of signals that induce cell-type specialization by lateral gene transfer from prokaryotes.</title>
        <authorList>
            <person name="Gloeckner G."/>
            <person name="Schaap P."/>
        </authorList>
    </citation>
    <scope>NUCLEOTIDE SEQUENCE [LARGE SCALE GENOMIC DNA]</scope>
    <source>
        <strain evidence="9 10">TK</strain>
    </source>
</reference>
<dbReference type="OMA" id="HELMVVT"/>
<name>A0A151ZCM8_TIELA</name>
<dbReference type="PROSITE" id="PS01279">
    <property type="entry name" value="PCMT"/>
    <property type="match status" value="1"/>
</dbReference>
<dbReference type="OrthoDB" id="73890at2759"/>
<comment type="catalytic activity">
    <reaction evidence="7">
        <text>[protein]-L-isoaspartate + S-adenosyl-L-methionine = [protein]-L-isoaspartate alpha-methyl ester + S-adenosyl-L-homocysteine</text>
        <dbReference type="Rhea" id="RHEA:12705"/>
        <dbReference type="Rhea" id="RHEA-COMP:12143"/>
        <dbReference type="Rhea" id="RHEA-COMP:12144"/>
        <dbReference type="ChEBI" id="CHEBI:57856"/>
        <dbReference type="ChEBI" id="CHEBI:59789"/>
        <dbReference type="ChEBI" id="CHEBI:90596"/>
        <dbReference type="ChEBI" id="CHEBI:90598"/>
        <dbReference type="EC" id="2.1.1.77"/>
    </reaction>
</comment>
<dbReference type="PANTHER" id="PTHR11579:SF0">
    <property type="entry name" value="PROTEIN-L-ISOASPARTATE(D-ASPARTATE) O-METHYLTRANSFERASE"/>
    <property type="match status" value="1"/>
</dbReference>
<dbReference type="Pfam" id="PF01135">
    <property type="entry name" value="PCMT"/>
    <property type="match status" value="1"/>
</dbReference>
<protein>
    <recommendedName>
        <fullName evidence="7">Protein-L-isoaspartate O-methyltransferase</fullName>
        <ecNumber evidence="7">2.1.1.77</ecNumber>
    </recommendedName>
</protein>
<dbReference type="GO" id="GO:0004719">
    <property type="term" value="F:protein-L-isoaspartate (D-aspartate) O-methyltransferase activity"/>
    <property type="evidence" value="ECO:0007669"/>
    <property type="project" value="UniProtKB-UniRule"/>
</dbReference>
<dbReference type="SUPFAM" id="SSF53335">
    <property type="entry name" value="S-adenosyl-L-methionine-dependent methyltransferases"/>
    <property type="match status" value="1"/>
</dbReference>
<comment type="caution">
    <text evidence="9">The sequence shown here is derived from an EMBL/GenBank/DDBJ whole genome shotgun (WGS) entry which is preliminary data.</text>
</comment>
<dbReference type="GO" id="GO:0032259">
    <property type="term" value="P:methylation"/>
    <property type="evidence" value="ECO:0007669"/>
    <property type="project" value="UniProtKB-KW"/>
</dbReference>
<gene>
    <name evidence="9" type="ORF">DLAC_07469</name>
</gene>
<dbReference type="Proteomes" id="UP000076078">
    <property type="component" value="Unassembled WGS sequence"/>
</dbReference>
<dbReference type="GO" id="GO:0005737">
    <property type="term" value="C:cytoplasm"/>
    <property type="evidence" value="ECO:0007669"/>
    <property type="project" value="UniProtKB-SubCell"/>
</dbReference>
<keyword evidence="3" id="KW-0963">Cytoplasm</keyword>
<dbReference type="NCBIfam" id="TIGR00080">
    <property type="entry name" value="pimt"/>
    <property type="match status" value="1"/>
</dbReference>
<evidence type="ECO:0000313" key="10">
    <source>
        <dbReference type="Proteomes" id="UP000076078"/>
    </source>
</evidence>
<evidence type="ECO:0000256" key="3">
    <source>
        <dbReference type="ARBA" id="ARBA00022490"/>
    </source>
</evidence>
<dbReference type="EC" id="2.1.1.77" evidence="7"/>
<keyword evidence="10" id="KW-1185">Reference proteome</keyword>
<dbReference type="EMBL" id="LODT01000034">
    <property type="protein sequence ID" value="KYQ91691.1"/>
    <property type="molecule type" value="Genomic_DNA"/>
</dbReference>
<dbReference type="InParanoid" id="A0A151ZCM8"/>
<accession>A0A151ZCM8</accession>
<dbReference type="InterPro" id="IPR000682">
    <property type="entry name" value="PCMT"/>
</dbReference>